<name>A0A4C2E5L2_9SACH</name>
<dbReference type="OrthoDB" id="10353360at2759"/>
<accession>A0A4C2E5L2</accession>
<proteinExistence type="predicted"/>
<organism evidence="1 2">
    <name type="scientific">Zygosaccharomyces mellis</name>
    <dbReference type="NCBI Taxonomy" id="42258"/>
    <lineage>
        <taxon>Eukaryota</taxon>
        <taxon>Fungi</taxon>
        <taxon>Dikarya</taxon>
        <taxon>Ascomycota</taxon>
        <taxon>Saccharomycotina</taxon>
        <taxon>Saccharomycetes</taxon>
        <taxon>Saccharomycetales</taxon>
        <taxon>Saccharomycetaceae</taxon>
        <taxon>Zygosaccharomyces</taxon>
    </lineage>
</organism>
<reference evidence="1 2" key="1">
    <citation type="submission" date="2019-01" db="EMBL/GenBank/DDBJ databases">
        <title>Draft Genome Sequencing of Zygosaccharomyces mellis Ca-7.</title>
        <authorList>
            <person name="Shiwa Y."/>
            <person name="Kanesaki Y."/>
            <person name="Ishige T."/>
            <person name="Mura K."/>
            <person name="Hori T."/>
            <person name="Tamura T."/>
        </authorList>
    </citation>
    <scope>NUCLEOTIDE SEQUENCE [LARGE SCALE GENOMIC DNA]</scope>
    <source>
        <strain evidence="1 2">Ca-7</strain>
    </source>
</reference>
<dbReference type="AlphaFoldDB" id="A0A4C2E5L2"/>
<keyword evidence="2" id="KW-1185">Reference proteome</keyword>
<evidence type="ECO:0000313" key="1">
    <source>
        <dbReference type="EMBL" id="GCE97268.1"/>
    </source>
</evidence>
<gene>
    <name evidence="1" type="ORF">ZYGM_004762</name>
</gene>
<sequence>MDVAATKIKSELSKVTEDSELEAKTRIRRYLQHVGFTPGHVKELPSISTSELCLDTEMLFYLISLNKFDTLSENTNLVESDIPDSKDCRKQRLFSSIYSKIKRSLLHHYRGHQRFNKRAIRHEAERDTIRERLDEKVKMMDFEDSSDYYKGGSPSSVQTVIQSDNLVMITPPGLPTDPKPTTNILEIM</sequence>
<dbReference type="EMBL" id="BIMX01000001">
    <property type="protein sequence ID" value="GCE97268.1"/>
    <property type="molecule type" value="Genomic_DNA"/>
</dbReference>
<protein>
    <submittedName>
        <fullName evidence="1">Uncharacterized protein</fullName>
    </submittedName>
</protein>
<dbReference type="Proteomes" id="UP000301737">
    <property type="component" value="Unassembled WGS sequence"/>
</dbReference>
<comment type="caution">
    <text evidence="1">The sequence shown here is derived from an EMBL/GenBank/DDBJ whole genome shotgun (WGS) entry which is preliminary data.</text>
</comment>
<evidence type="ECO:0000313" key="2">
    <source>
        <dbReference type="Proteomes" id="UP000301737"/>
    </source>
</evidence>